<evidence type="ECO:0000256" key="6">
    <source>
        <dbReference type="ARBA" id="ARBA00022989"/>
    </source>
</evidence>
<dbReference type="Pfam" id="PF00060">
    <property type="entry name" value="Lig_chan"/>
    <property type="match status" value="1"/>
</dbReference>
<evidence type="ECO:0008006" key="26">
    <source>
        <dbReference type="Google" id="ProtNLM"/>
    </source>
</evidence>
<dbReference type="Proteomes" id="UP000007819">
    <property type="component" value="Chromosome A2"/>
</dbReference>
<keyword evidence="13" id="KW-0966">Cell projection</keyword>
<keyword evidence="4 21" id="KW-0812">Transmembrane</keyword>
<feature type="binding site" evidence="18">
    <location>
        <position position="516"/>
    </location>
    <ligand>
        <name>L-glutamate</name>
        <dbReference type="ChEBI" id="CHEBI:29985"/>
    </ligand>
</feature>
<organism evidence="24 25">
    <name type="scientific">Acyrthosiphon pisum</name>
    <name type="common">Pea aphid</name>
    <dbReference type="NCBI Taxonomy" id="7029"/>
    <lineage>
        <taxon>Eukaryota</taxon>
        <taxon>Metazoa</taxon>
        <taxon>Ecdysozoa</taxon>
        <taxon>Arthropoda</taxon>
        <taxon>Hexapoda</taxon>
        <taxon>Insecta</taxon>
        <taxon>Pterygota</taxon>
        <taxon>Neoptera</taxon>
        <taxon>Paraneoptera</taxon>
        <taxon>Hemiptera</taxon>
        <taxon>Sternorrhyncha</taxon>
        <taxon>Aphidomorpha</taxon>
        <taxon>Aphidoidea</taxon>
        <taxon>Aphididae</taxon>
        <taxon>Macrosiphini</taxon>
        <taxon>Acyrthosiphon</taxon>
    </lineage>
</organism>
<evidence type="ECO:0000256" key="8">
    <source>
        <dbReference type="ARBA" id="ARBA00023065"/>
    </source>
</evidence>
<evidence type="ECO:0000256" key="14">
    <source>
        <dbReference type="ARBA" id="ARBA00023286"/>
    </source>
</evidence>
<feature type="disulfide bond" evidence="20">
    <location>
        <begin position="743"/>
        <end position="799"/>
    </location>
</feature>
<keyword evidence="9 21" id="KW-0472">Membrane</keyword>
<evidence type="ECO:0000256" key="19">
    <source>
        <dbReference type="PIRSR" id="PIRSR601508-2"/>
    </source>
</evidence>
<dbReference type="InterPro" id="IPR015683">
    <property type="entry name" value="Ionotropic_Glu_rcpt"/>
</dbReference>
<evidence type="ECO:0000256" key="16">
    <source>
        <dbReference type="ARBA" id="ARBA00034104"/>
    </source>
</evidence>
<evidence type="ECO:0000256" key="9">
    <source>
        <dbReference type="ARBA" id="ARBA00023136"/>
    </source>
</evidence>
<evidence type="ECO:0000256" key="7">
    <source>
        <dbReference type="ARBA" id="ARBA00023018"/>
    </source>
</evidence>
<reference evidence="25" key="1">
    <citation type="submission" date="2010-06" db="EMBL/GenBank/DDBJ databases">
        <authorList>
            <person name="Jiang H."/>
            <person name="Abraham K."/>
            <person name="Ali S."/>
            <person name="Alsbrooks S.L."/>
            <person name="Anim B.N."/>
            <person name="Anosike U.S."/>
            <person name="Attaway T."/>
            <person name="Bandaranaike D.P."/>
            <person name="Battles P.K."/>
            <person name="Bell S.N."/>
            <person name="Bell A.V."/>
            <person name="Beltran B."/>
            <person name="Bickham C."/>
            <person name="Bustamante Y."/>
            <person name="Caleb T."/>
            <person name="Canada A."/>
            <person name="Cardenas V."/>
            <person name="Carter K."/>
            <person name="Chacko J."/>
            <person name="Chandrabose M.N."/>
            <person name="Chavez D."/>
            <person name="Chavez A."/>
            <person name="Chen L."/>
            <person name="Chu H.-S."/>
            <person name="Claassen K.J."/>
            <person name="Cockrell R."/>
            <person name="Collins M."/>
            <person name="Cooper J.A."/>
            <person name="Cree A."/>
            <person name="Curry S.M."/>
            <person name="Da Y."/>
            <person name="Dao M.D."/>
            <person name="Das B."/>
            <person name="Davila M.-L."/>
            <person name="Davy-Carroll L."/>
            <person name="Denson S."/>
            <person name="Dinh H."/>
            <person name="Ebong V.E."/>
            <person name="Edwards J.R."/>
            <person name="Egan A."/>
            <person name="El-Daye J."/>
            <person name="Escobedo L."/>
            <person name="Fernandez S."/>
            <person name="Fernando P.R."/>
            <person name="Flagg N."/>
            <person name="Forbes L.D."/>
            <person name="Fowler R.G."/>
            <person name="Fu Q."/>
            <person name="Gabisi R.A."/>
            <person name="Ganer J."/>
            <person name="Garbino Pronczuk A."/>
            <person name="Garcia R.M."/>
            <person name="Garner T."/>
            <person name="Garrett T.E."/>
            <person name="Gonzalez D.A."/>
            <person name="Hamid H."/>
            <person name="Hawkins E.S."/>
            <person name="Hirani K."/>
            <person name="Hogues M.E."/>
            <person name="Hollins B."/>
            <person name="Hsiao C.-H."/>
            <person name="Jabil R."/>
            <person name="James M.L."/>
            <person name="Jhangiani S.N."/>
            <person name="Johnson B."/>
            <person name="Johnson Q."/>
            <person name="Joshi V."/>
            <person name="Kalu J.B."/>
            <person name="Kam C."/>
            <person name="Kashfia A."/>
            <person name="Keebler J."/>
            <person name="Kisamo H."/>
            <person name="Kovar C.L."/>
            <person name="Lago L.A."/>
            <person name="Lai C.-Y."/>
            <person name="Laidlaw J."/>
            <person name="Lara F."/>
            <person name="Le T.-K."/>
            <person name="Lee S.L."/>
            <person name="Legall F.H."/>
            <person name="Lemon S.J."/>
            <person name="Lewis L.R."/>
            <person name="Li B."/>
            <person name="Liu Y."/>
            <person name="Liu Y.-S."/>
            <person name="Lopez J."/>
            <person name="Lozado R.J."/>
            <person name="Lu J."/>
            <person name="Madu R.C."/>
            <person name="Maheshwari M."/>
            <person name="Maheshwari R."/>
            <person name="Malloy K."/>
            <person name="Martinez E."/>
            <person name="Mathew T."/>
            <person name="Mercado I.C."/>
            <person name="Mercado C."/>
            <person name="Meyer B."/>
            <person name="Montgomery K."/>
            <person name="Morgan M.B."/>
            <person name="Munidasa M."/>
            <person name="Nazareth L.V."/>
            <person name="Nelson J."/>
            <person name="Ng B.M."/>
            <person name="Nguyen N.B."/>
            <person name="Nguyen P.Q."/>
            <person name="Nguyen T."/>
            <person name="Obregon M."/>
            <person name="Okwuonu G.O."/>
            <person name="Onwere C.G."/>
            <person name="Orozco G."/>
            <person name="Parra A."/>
            <person name="Patel S."/>
            <person name="Patil S."/>
            <person name="Perez A."/>
            <person name="Perez Y."/>
            <person name="Pham C."/>
            <person name="Primus E.L."/>
            <person name="Pu L.-L."/>
            <person name="Puazo M."/>
            <person name="Qin X."/>
            <person name="Quiroz J.B."/>
            <person name="Reese J."/>
            <person name="Richards S."/>
            <person name="Rives C.M."/>
            <person name="Robberts R."/>
            <person name="Ruiz S.J."/>
            <person name="Ruiz M.J."/>
            <person name="Santibanez J."/>
            <person name="Schneider B.W."/>
            <person name="Sisson I."/>
            <person name="Smith M."/>
            <person name="Sodergren E."/>
            <person name="Song X.-Z."/>
            <person name="Song B.B."/>
            <person name="Summersgill H."/>
            <person name="Thelus R."/>
            <person name="Thornton R.D."/>
            <person name="Trejos Z.Y."/>
            <person name="Usmani K."/>
            <person name="Vattathil S."/>
            <person name="Villasana D."/>
            <person name="Walker D.L."/>
            <person name="Wang S."/>
            <person name="Wang K."/>
            <person name="White C.S."/>
            <person name="Williams A.C."/>
            <person name="Williamson J."/>
            <person name="Wilson K."/>
            <person name="Woghiren I.O."/>
            <person name="Woodworth J.R."/>
            <person name="Worley K.C."/>
            <person name="Wright R.A."/>
            <person name="Wu W."/>
            <person name="Young L."/>
            <person name="Zhang L."/>
            <person name="Zhang J."/>
            <person name="Zhu Y."/>
            <person name="Muzny D.M."/>
            <person name="Weinstock G."/>
            <person name="Gibbs R.A."/>
        </authorList>
    </citation>
    <scope>NUCLEOTIDE SEQUENCE [LARGE SCALE GENOMIC DNA]</scope>
    <source>
        <strain evidence="25">LSR1</strain>
    </source>
</reference>
<evidence type="ECO:0000256" key="1">
    <source>
        <dbReference type="ARBA" id="ARBA00008685"/>
    </source>
</evidence>
<evidence type="ECO:0000256" key="20">
    <source>
        <dbReference type="PIRSR" id="PIRSR601508-3"/>
    </source>
</evidence>
<dbReference type="CDD" id="cd06382">
    <property type="entry name" value="PBP1_iGluR_Kainate"/>
    <property type="match status" value="1"/>
</dbReference>
<dbReference type="GO" id="GO:0015276">
    <property type="term" value="F:ligand-gated monoatomic ion channel activity"/>
    <property type="evidence" value="ECO:0007669"/>
    <property type="project" value="InterPro"/>
</dbReference>
<evidence type="ECO:0000256" key="17">
    <source>
        <dbReference type="ARBA" id="ARBA00034107"/>
    </source>
</evidence>
<dbReference type="GO" id="GO:0045211">
    <property type="term" value="C:postsynaptic membrane"/>
    <property type="evidence" value="ECO:0007669"/>
    <property type="project" value="UniProtKB-SubCell"/>
</dbReference>
<keyword evidence="14" id="KW-1071">Ligand-gated ion channel</keyword>
<evidence type="ECO:0000256" key="10">
    <source>
        <dbReference type="ARBA" id="ARBA00023170"/>
    </source>
</evidence>
<proteinExistence type="inferred from homology"/>
<dbReference type="FunFam" id="3.40.190.10:FF:000167">
    <property type="entry name" value="Eye-enriched kainate receptor, isoform B"/>
    <property type="match status" value="1"/>
</dbReference>
<dbReference type="InterPro" id="IPR019594">
    <property type="entry name" value="Glu/Gly-bd"/>
</dbReference>
<dbReference type="Gene3D" id="1.10.287.70">
    <property type="match status" value="1"/>
</dbReference>
<dbReference type="Gene3D" id="3.40.50.2300">
    <property type="match status" value="2"/>
</dbReference>
<sequence length="925" mass="105081">MSAADTMLLTMIGGGAGPCWLRLIAVVWSVHVLDDSSTAVAALSPVIRIGAIFTQEDKDSTTEVAFKYAVYRINKDKAILPNTTLVYDIEYVSPHDSFKASKKVCRLLESGVHAIFGPSDSHLASHIVSICESVSMPLLLTIADRVTDLNRRNFVTDMFPARNHLGQAFRDLINFLNWTKIAIVYDDEEGLLLVQNLMKMSKTDFYVRQVDQHTHRQVMREIKDKHIFNIIVDVHPRNINGFFRSILQLQMNDFRYHFLFTTFDLETFDLEDFKYNSVNITSFRIVDDENHRVVNILREMERFQRVGQNMLHKSGIIRAEPALMFDAVNVFAHSIGSLDGSSNSIQSSNVSCKTSDRWANGTFLYDRLNAVSIEGLTGKVHFDEGRRSDIKLDLLKLHQEQVKKVGFWTPSTGINITKHSVFYGHQSSNVTLIVVTRVEKPYVMIKEDKNLTGNSKYEGFCIDLLHRIASQVGFHYAITLVPDNKYGAYDPTTKQWNGIVRELMDKKADLAMGSMTINYARESVVDFTKPFMNMGIGILFKVPSNEPSKLFAFLNPLATSVWSFMFLAYMAVSFSLFFLARFSPYEWRPHTEENYREGRFTISNCFWFVAGVSLKQDAGITPKATSARILGGIWWFFTIIIIPSYTANLTALRTVERLQKPIQNVAELSSQEKITYGTLEGGSTMSFFRDSKIPIYQKMWKFMEKHQSVFVSTYDEGTKKVLGGNYAFLMESTMIDYAVQRDCNLTQISGLLDSKGYGIATPKGSVWRDKLSLAVLELQEKGVIQMLYDKWWKNAADICIKDEKVKEFKPKPLDLNDLGGVFVFVLCGLTVAVIIAILEFCWHSKKKSTDQQLPVCTEMAEELRYAIRCDGTKHKATLKRTCNGCSPITTYVPAPMHINHVTSQIDNVPMIELTRPSISVDHEDK</sequence>
<keyword evidence="5" id="KW-0732">Signal</keyword>
<dbReference type="SMART" id="SM00918">
    <property type="entry name" value="Lig_chan-Glu_bd"/>
    <property type="match status" value="1"/>
</dbReference>
<feature type="transmembrane region" description="Helical" evidence="21">
    <location>
        <begin position="818"/>
        <end position="842"/>
    </location>
</feature>
<keyword evidence="15" id="KW-0407">Ion channel</keyword>
<dbReference type="EnsemblMetazoa" id="XM_016806829.2">
    <property type="protein sequence ID" value="XP_016662318.1"/>
    <property type="gene ID" value="LOC100165056"/>
</dbReference>
<dbReference type="RefSeq" id="XP_016662318.1">
    <property type="nucleotide sequence ID" value="XM_016806829.1"/>
</dbReference>
<evidence type="ECO:0000259" key="22">
    <source>
        <dbReference type="SMART" id="SM00079"/>
    </source>
</evidence>
<keyword evidence="3" id="KW-1003">Cell membrane</keyword>
<dbReference type="InterPro" id="IPR001320">
    <property type="entry name" value="Iontro_rcpt_C"/>
</dbReference>
<evidence type="ECO:0000256" key="13">
    <source>
        <dbReference type="ARBA" id="ARBA00023273"/>
    </source>
</evidence>
<dbReference type="GO" id="GO:0042734">
    <property type="term" value="C:presynaptic membrane"/>
    <property type="evidence" value="ECO:0007669"/>
    <property type="project" value="UniProtKB-SubCell"/>
</dbReference>
<evidence type="ECO:0000256" key="2">
    <source>
        <dbReference type="ARBA" id="ARBA00022448"/>
    </source>
</evidence>
<feature type="binding site" evidence="18">
    <location>
        <position position="683"/>
    </location>
    <ligand>
        <name>L-glutamate</name>
        <dbReference type="ChEBI" id="CHEBI:29985"/>
    </ligand>
</feature>
<dbReference type="SUPFAM" id="SSF53850">
    <property type="entry name" value="Periplasmic binding protein-like II"/>
    <property type="match status" value="1"/>
</dbReference>
<dbReference type="FunFam" id="3.40.190.10:FF:000060">
    <property type="entry name" value="Glutamate receptor ionotropic, kainate 1"/>
    <property type="match status" value="1"/>
</dbReference>
<name>A0A8R2D5E2_ACYPI</name>
<evidence type="ECO:0000256" key="3">
    <source>
        <dbReference type="ARBA" id="ARBA00022475"/>
    </source>
</evidence>
<evidence type="ECO:0000256" key="21">
    <source>
        <dbReference type="SAM" id="Phobius"/>
    </source>
</evidence>
<feature type="binding site" evidence="18">
    <location>
        <position position="521"/>
    </location>
    <ligand>
        <name>L-glutamate</name>
        <dbReference type="ChEBI" id="CHEBI:29985"/>
    </ligand>
</feature>
<dbReference type="Pfam" id="PF01094">
    <property type="entry name" value="ANF_receptor"/>
    <property type="match status" value="1"/>
</dbReference>
<feature type="domain" description="Ionotropic glutamate receptor L-glutamate and glycine-binding" evidence="23">
    <location>
        <begin position="441"/>
        <end position="505"/>
    </location>
</feature>
<dbReference type="GeneID" id="100165056"/>
<evidence type="ECO:0000259" key="23">
    <source>
        <dbReference type="SMART" id="SM00918"/>
    </source>
</evidence>
<dbReference type="OrthoDB" id="5984008at2759"/>
<keyword evidence="11" id="KW-0325">Glycoprotein</keyword>
<dbReference type="InterPro" id="IPR001508">
    <property type="entry name" value="Iono_Glu_rcpt_met"/>
</dbReference>
<dbReference type="InterPro" id="IPR001828">
    <property type="entry name" value="ANF_lig-bd_rcpt"/>
</dbReference>
<dbReference type="CDD" id="cd13714">
    <property type="entry name" value="PBP2_iGluR_Kainate"/>
    <property type="match status" value="1"/>
</dbReference>
<evidence type="ECO:0000313" key="25">
    <source>
        <dbReference type="Proteomes" id="UP000007819"/>
    </source>
</evidence>
<protein>
    <recommendedName>
        <fullName evidence="26">Glutamate receptor</fullName>
    </recommendedName>
</protein>
<dbReference type="GO" id="GO:0038023">
    <property type="term" value="F:signaling receptor activity"/>
    <property type="evidence" value="ECO:0007669"/>
    <property type="project" value="InterPro"/>
</dbReference>
<keyword evidence="25" id="KW-1185">Reference proteome</keyword>
<feature type="binding site" evidence="18">
    <location>
        <position position="731"/>
    </location>
    <ligand>
        <name>L-glutamate</name>
        <dbReference type="ChEBI" id="CHEBI:29985"/>
    </ligand>
</feature>
<dbReference type="Pfam" id="PF10613">
    <property type="entry name" value="Lig_chan-Glu_bd"/>
    <property type="match status" value="1"/>
</dbReference>
<comment type="subcellular location">
    <subcellularLocation>
        <location evidence="16">Postsynaptic cell membrane</location>
        <topology evidence="16">Multi-pass membrane protein</topology>
    </subcellularLocation>
    <subcellularLocation>
        <location evidence="17">Presynaptic cell membrane</location>
        <topology evidence="17">Multi-pass membrane protein</topology>
    </subcellularLocation>
</comment>
<feature type="site" description="Crucial to convey clamshell closure to channel opening" evidence="19">
    <location>
        <position position="662"/>
    </location>
</feature>
<dbReference type="KEGG" id="api:100165056"/>
<keyword evidence="2" id="KW-0813">Transport</keyword>
<keyword evidence="10" id="KW-0675">Receptor</keyword>
<dbReference type="AlphaFoldDB" id="A0A8R2D5E2"/>
<feature type="transmembrane region" description="Helical" evidence="21">
    <location>
        <begin position="629"/>
        <end position="647"/>
    </location>
</feature>
<keyword evidence="8" id="KW-0406">Ion transport</keyword>
<evidence type="ECO:0000256" key="5">
    <source>
        <dbReference type="ARBA" id="ARBA00022729"/>
    </source>
</evidence>
<reference evidence="24" key="2">
    <citation type="submission" date="2022-06" db="UniProtKB">
        <authorList>
            <consortium name="EnsemblMetazoa"/>
        </authorList>
    </citation>
    <scope>IDENTIFICATION</scope>
</reference>
<feature type="domain" description="Ionotropic glutamate receptor C-terminal" evidence="22">
    <location>
        <begin position="431"/>
        <end position="794"/>
    </location>
</feature>
<feature type="binding site" evidence="18">
    <location>
        <position position="684"/>
    </location>
    <ligand>
        <name>L-glutamate</name>
        <dbReference type="ChEBI" id="CHEBI:29985"/>
    </ligand>
</feature>
<feature type="site" description="Interaction with the cone snail toxin Con-ikot-ikot" evidence="19">
    <location>
        <position position="689"/>
    </location>
</feature>
<accession>A0A8R2D5E2</accession>
<dbReference type="SUPFAM" id="SSF53822">
    <property type="entry name" value="Periplasmic binding protein-like I"/>
    <property type="match status" value="1"/>
</dbReference>
<dbReference type="PANTHER" id="PTHR18966">
    <property type="entry name" value="IONOTROPIC GLUTAMATE RECEPTOR"/>
    <property type="match status" value="1"/>
</dbReference>
<evidence type="ECO:0000256" key="18">
    <source>
        <dbReference type="PIRSR" id="PIRSR601508-1"/>
    </source>
</evidence>
<evidence type="ECO:0000256" key="15">
    <source>
        <dbReference type="ARBA" id="ARBA00023303"/>
    </source>
</evidence>
<comment type="similarity">
    <text evidence="1">Belongs to the glutamate-gated ion channel (TC 1.A.10.1) family.</text>
</comment>
<keyword evidence="12" id="KW-0628">Postsynaptic cell membrane</keyword>
<evidence type="ECO:0000256" key="11">
    <source>
        <dbReference type="ARBA" id="ARBA00023180"/>
    </source>
</evidence>
<dbReference type="FunFam" id="1.10.287.70:FF:000010">
    <property type="entry name" value="Putative glutamate receptor ionotropic kainate 1"/>
    <property type="match status" value="1"/>
</dbReference>
<evidence type="ECO:0000256" key="4">
    <source>
        <dbReference type="ARBA" id="ARBA00022692"/>
    </source>
</evidence>
<evidence type="ECO:0000256" key="12">
    <source>
        <dbReference type="ARBA" id="ARBA00023257"/>
    </source>
</evidence>
<keyword evidence="6 21" id="KW-1133">Transmembrane helix</keyword>
<dbReference type="Gene3D" id="3.40.190.10">
    <property type="entry name" value="Periplasmic binding protein-like II"/>
    <property type="match status" value="2"/>
</dbReference>
<evidence type="ECO:0000313" key="24">
    <source>
        <dbReference type="EnsemblMetazoa" id="XP_016662318.1"/>
    </source>
</evidence>
<dbReference type="PRINTS" id="PR00177">
    <property type="entry name" value="NMDARECEPTOR"/>
</dbReference>
<dbReference type="InterPro" id="IPR028082">
    <property type="entry name" value="Peripla_BP_I"/>
</dbReference>
<keyword evidence="20" id="KW-1015">Disulfide bond</keyword>
<feature type="transmembrane region" description="Helical" evidence="21">
    <location>
        <begin position="561"/>
        <end position="580"/>
    </location>
</feature>
<keyword evidence="7" id="KW-0770">Synapse</keyword>
<dbReference type="SMART" id="SM00079">
    <property type="entry name" value="PBPe"/>
    <property type="match status" value="1"/>
</dbReference>
<dbReference type="FunFam" id="3.40.190.10:FF:000072">
    <property type="entry name" value="glutamate receptor ionotropic, kainate 4"/>
    <property type="match status" value="1"/>
</dbReference>